<evidence type="ECO:0000313" key="1">
    <source>
        <dbReference type="EMBL" id="KAJ9093219.1"/>
    </source>
</evidence>
<keyword evidence="2" id="KW-1185">Reference proteome</keyword>
<comment type="caution">
    <text evidence="1">The sequence shown here is derived from an EMBL/GenBank/DDBJ whole genome shotgun (WGS) entry which is preliminary data.</text>
</comment>
<sequence>MAQEEEHTHRDVEMMYVQESIVPPNGPELQAAKRLRVEELGMPEMRSTLPRCVALRSRIFYQANDHMTDIEESEEEDLPFFIFGNTAGDPQEFLTRHLLHFAGTDPNSASVIDFLNSQRGFGLRQEPESVRVDGRDLPIRSRILTIQEASDWFGRDATPESIAAVEERVQTWNFEIILGMILEEYEEPIPDPGQEGWYKHAYMVIIIGASHRIPLQIWYADPLWDKDTELEDGTLEVLNYDRIANVDTEEHEQYLRTNAIRATILETLRKHFGEDGEEWLTEDQFPRRWLRITSYNDHGSAITLCRAAAVFMQRPYYFCGNVNSVGRDGGMIGPEIVNDPNSKLNRLWRGCETKGGISDRQSGFQDGAEAAMIAFCRISMARDARDYRRENAFLPMPAERFRFNMFFNFDTDELTTELQINTHLYPTITQAAWQPYLFIMNSDLRLLFHAVFGDPPVRRRSVARYPFRQGIAPPSLYDY</sequence>
<gene>
    <name evidence="1" type="ORF">QFC20_007186</name>
</gene>
<accession>A0ACC2V1K2</accession>
<protein>
    <submittedName>
        <fullName evidence="1">Uncharacterized protein</fullName>
    </submittedName>
</protein>
<dbReference type="EMBL" id="JASBWS010000159">
    <property type="protein sequence ID" value="KAJ9093219.1"/>
    <property type="molecule type" value="Genomic_DNA"/>
</dbReference>
<proteinExistence type="predicted"/>
<name>A0ACC2V1K2_9TREE</name>
<evidence type="ECO:0000313" key="2">
    <source>
        <dbReference type="Proteomes" id="UP001230649"/>
    </source>
</evidence>
<reference evidence="1" key="1">
    <citation type="submission" date="2023-04" db="EMBL/GenBank/DDBJ databases">
        <title>Draft Genome sequencing of Naganishia species isolated from polar environments using Oxford Nanopore Technology.</title>
        <authorList>
            <person name="Leo P."/>
            <person name="Venkateswaran K."/>
        </authorList>
    </citation>
    <scope>NUCLEOTIDE SEQUENCE</scope>
    <source>
        <strain evidence="1">MNA-CCFEE 5262</strain>
    </source>
</reference>
<organism evidence="1 2">
    <name type="scientific">Naganishia adeliensis</name>
    <dbReference type="NCBI Taxonomy" id="92952"/>
    <lineage>
        <taxon>Eukaryota</taxon>
        <taxon>Fungi</taxon>
        <taxon>Dikarya</taxon>
        <taxon>Basidiomycota</taxon>
        <taxon>Agaricomycotina</taxon>
        <taxon>Tremellomycetes</taxon>
        <taxon>Filobasidiales</taxon>
        <taxon>Filobasidiaceae</taxon>
        <taxon>Naganishia</taxon>
    </lineage>
</organism>
<dbReference type="Proteomes" id="UP001230649">
    <property type="component" value="Unassembled WGS sequence"/>
</dbReference>